<dbReference type="Gene3D" id="2.60.40.10">
    <property type="entry name" value="Immunoglobulins"/>
    <property type="match status" value="1"/>
</dbReference>
<evidence type="ECO:0000313" key="6">
    <source>
        <dbReference type="Proteomes" id="UP000008693"/>
    </source>
</evidence>
<evidence type="ECO:0000256" key="2">
    <source>
        <dbReference type="SAM" id="SignalP"/>
    </source>
</evidence>
<feature type="transmembrane region" description="Helical" evidence="1">
    <location>
        <begin position="1211"/>
        <end position="1229"/>
    </location>
</feature>
<evidence type="ECO:0000256" key="1">
    <source>
        <dbReference type="SAM" id="Phobius"/>
    </source>
</evidence>
<dbReference type="KEGG" id="bde:BDP_0276"/>
<evidence type="ECO:0000259" key="4">
    <source>
        <dbReference type="Pfam" id="PF17802"/>
    </source>
</evidence>
<dbReference type="SUPFAM" id="SSF49478">
    <property type="entry name" value="Cna protein B-type domain"/>
    <property type="match status" value="1"/>
</dbReference>
<gene>
    <name evidence="5" type="ordered locus">BDP_0276</name>
</gene>
<dbReference type="InterPro" id="IPR008454">
    <property type="entry name" value="Collagen-bd_Cna-like_B-typ_dom"/>
</dbReference>
<dbReference type="Pfam" id="PF17802">
    <property type="entry name" value="SpaA"/>
    <property type="match status" value="1"/>
</dbReference>
<dbReference type="GO" id="GO:0005975">
    <property type="term" value="P:carbohydrate metabolic process"/>
    <property type="evidence" value="ECO:0007669"/>
    <property type="project" value="UniProtKB-ARBA"/>
</dbReference>
<dbReference type="Gene3D" id="2.60.40.1140">
    <property type="entry name" value="Collagen-binding surface protein Cna, B-type domain"/>
    <property type="match status" value="1"/>
</dbReference>
<keyword evidence="2" id="KW-0732">Signal</keyword>
<evidence type="ECO:0000313" key="5">
    <source>
        <dbReference type="EMBL" id="ADB08956.1"/>
    </source>
</evidence>
<feature type="signal peptide" evidence="2">
    <location>
        <begin position="1"/>
        <end position="28"/>
    </location>
</feature>
<dbReference type="Gene3D" id="2.60.40.740">
    <property type="match status" value="3"/>
</dbReference>
<protein>
    <submittedName>
        <fullName evidence="5">Sortase-anchored surface protein</fullName>
    </submittedName>
</protein>
<evidence type="ECO:0000259" key="3">
    <source>
        <dbReference type="Pfam" id="PF05738"/>
    </source>
</evidence>
<keyword evidence="1" id="KW-0812">Transmembrane</keyword>
<reference evidence="5 6" key="1">
    <citation type="journal article" date="2009" name="PLoS Genet.">
        <title>The Bifidobacterium dentium Bd1 genome sequence reflects its genetic adaptation to the human oral cavity.</title>
        <authorList>
            <person name="Ventura M."/>
            <person name="Turroni F."/>
            <person name="Zomer A."/>
            <person name="Foroni E."/>
            <person name="Giubellini V."/>
            <person name="Bottacini F."/>
            <person name="Canchaya C."/>
            <person name="Claesson M.J."/>
            <person name="He F."/>
            <person name="Mantzourani M."/>
            <person name="Mulas L."/>
            <person name="Ferrarini A."/>
            <person name="Gao B."/>
            <person name="Delledonne M."/>
            <person name="Henrissat B."/>
            <person name="Coutinho P."/>
            <person name="Oggioni M."/>
            <person name="Gupta R.S."/>
            <person name="Zhang Z."/>
            <person name="Beighton D."/>
            <person name="Fitzgerald G.F."/>
            <person name="O'Toole P.W."/>
            <person name="van Sinderen D."/>
        </authorList>
    </citation>
    <scope>NUCLEOTIDE SEQUENCE [LARGE SCALE GENOMIC DNA]</scope>
    <source>
        <strain evidence="6">ATCC 27534 / DSM 20436 / JCM 1195 / Bd1</strain>
    </source>
</reference>
<feature type="chain" id="PRO_5003033539" evidence="2">
    <location>
        <begin position="29"/>
        <end position="1243"/>
    </location>
</feature>
<dbReference type="EMBL" id="CP001750">
    <property type="protein sequence ID" value="ADB08956.1"/>
    <property type="molecule type" value="Genomic_DNA"/>
</dbReference>
<proteinExistence type="predicted"/>
<dbReference type="InterPro" id="IPR041033">
    <property type="entry name" value="SpaA_PFL_dom_1"/>
</dbReference>
<dbReference type="InterPro" id="IPR013783">
    <property type="entry name" value="Ig-like_fold"/>
</dbReference>
<organism evidence="5 6">
    <name type="scientific">Bifidobacterium dentium (strain ATCC 27534 / DSM 20436 / JCM 1195 / Bd1)</name>
    <dbReference type="NCBI Taxonomy" id="401473"/>
    <lineage>
        <taxon>Bacteria</taxon>
        <taxon>Bacillati</taxon>
        <taxon>Actinomycetota</taxon>
        <taxon>Actinomycetes</taxon>
        <taxon>Bifidobacteriales</taxon>
        <taxon>Bifidobacteriaceae</taxon>
        <taxon>Bifidobacterium</taxon>
    </lineage>
</organism>
<dbReference type="Proteomes" id="UP000008693">
    <property type="component" value="Chromosome"/>
</dbReference>
<keyword evidence="1" id="KW-1133">Transmembrane helix</keyword>
<sequence length="1243" mass="133612">MVAAFVAVATLLAMVVVSGVASHQSAWAGELQGFDIGSKVTSLEIKKKVNGSWVDAVEITPDDDVRVTVQFVGAETQSIKSNGNKAYIKVDGPADCSSFAGKSYELTDSAYSVSHGGTPGNYEYVKQGDNWYIVLTFNDAYLDWGGQTIQGSVYLNMKAAQDQYPSDGKSETITIGEKSGQVTVKPGKDQQGGDGKGSYNLQKSASNLHYSEDSKTAYYDYTVTLTVNKDVTGPIEMKDTLTGKGWSYVEGSWKVSGDNAPSISPTVGTNDSGATASIIIGENGKTIKAGTYTITYSTSTSIESSKFKSKDGISNKVEISGSDAGTTIWPSSKTQTINKSGNYADGEITWTVTLNKGDIVQFLDQPADFTDTIPDGLELDGDVTVTQYNADGSVVGSSSATVTDGKTISYSTPTGQYYYVITYKTKVSDNASIPIGGKEFTNTGKTTGGLEGTSDGKVTVPNHVVDKQRVSQDNPTSTDGKTTANVHWKTTINVNGSLDGYTYDDYAGTYWSNILNKHVNPMSMSDAQRNAIVVKGADGKALTKGTDYTVSASDHTENGIATGLFKIIFKEVTGPVTIEYETTVDGSMLNGQTARNVAYVTDGKGHSDTDEAYTETIQVINKKDLIWKFSNTQNDGDASEKNIDLEVGQALPWTLWLNKGKTLTGDLTVVDTLPEGVKFDESSLKIAIASDGNVYGNVGTWGTLGDSSKVTYQYDSSTRQLTLRIPKEAYVVNGQSLMIFVTYSTPVTDASGKGFSDNDRLKFTNKASLEQNGETADTSFTENVKRTPVAKHGSYDQINGKLNYTIPLNPDGATLNGGSPLTVTDTLQAGSMQSKVKLDSVKLFTAVTVDGTIQAGTWVKDLQLADNASVDTYTYDEANNKFETKIADSTAYVLETTYSVSGADDVADDIQVTNTVKLSGNQEWNKSDQSTKIEAATGGSVSTGDHILLIKHDKAYFEKKLSGAKFTLEALRDGTWMSLAILITNDQGQALYPSGQENVGLRQTLYRLTEIQAPDGYELDSTPYYFYVIDEDATFDVPESIEGDQSYEPSNVVAYKLPKNQNAMLTIDRYDEEEVKPNPGQIKVTKVWKDKDGQEVTDPVALSKMVPVQITLTKTVTAEDGSVTTETVGTKELSSDNNWVCEWNDLSAEENVKYSVIETPVDGYRATYKLNGEASAGTNFSLEQDGDLVTVTNTPASASVELPSTGGMGDAWFIGGGVLTVLVASFGLAESLKNAKRSKVSQK</sequence>
<dbReference type="AlphaFoldDB" id="D2Q7Y5"/>
<dbReference type="SUPFAM" id="SSF49401">
    <property type="entry name" value="Bacterial adhesins"/>
    <property type="match status" value="2"/>
</dbReference>
<dbReference type="InterPro" id="IPR008966">
    <property type="entry name" value="Adhesion_dom_sf"/>
</dbReference>
<accession>D2Q7Y5</accession>
<name>D2Q7Y5_BIFDB</name>
<keyword evidence="1" id="KW-0472">Membrane</keyword>
<dbReference type="HOGENOM" id="CLU_266443_0_0_11"/>
<dbReference type="eggNOG" id="ENOG5032YHS">
    <property type="taxonomic scope" value="Bacteria"/>
</dbReference>
<dbReference type="Pfam" id="PF05738">
    <property type="entry name" value="Cna_B"/>
    <property type="match status" value="1"/>
</dbReference>
<keyword evidence="6" id="KW-1185">Reference proteome</keyword>
<feature type="domain" description="SpaA-like prealbumin fold" evidence="4">
    <location>
        <begin position="948"/>
        <end position="1032"/>
    </location>
</feature>
<feature type="domain" description="CNA-B" evidence="3">
    <location>
        <begin position="1082"/>
        <end position="1173"/>
    </location>
</feature>